<dbReference type="STRING" id="762982.HMPREF9442_00002"/>
<dbReference type="HOGENOM" id="CLU_3274070_0_0_10"/>
<gene>
    <name evidence="1" type="ORF">HMPREF9442_00002</name>
</gene>
<reference evidence="1 2" key="1">
    <citation type="submission" date="2011-02" db="EMBL/GenBank/DDBJ databases">
        <authorList>
            <person name="Weinstock G."/>
            <person name="Sodergren E."/>
            <person name="Clifton S."/>
            <person name="Fulton L."/>
            <person name="Fulton B."/>
            <person name="Courtney L."/>
            <person name="Fronick C."/>
            <person name="Harrison M."/>
            <person name="Strong C."/>
            <person name="Farmer C."/>
            <person name="Delahaunty K."/>
            <person name="Markovic C."/>
            <person name="Hall O."/>
            <person name="Minx P."/>
            <person name="Tomlinson C."/>
            <person name="Mitreva M."/>
            <person name="Hou S."/>
            <person name="Chen J."/>
            <person name="Wollam A."/>
            <person name="Pepin K.H."/>
            <person name="Johnson M."/>
            <person name="Bhonagiri V."/>
            <person name="Zhang X."/>
            <person name="Suruliraj S."/>
            <person name="Warren W."/>
            <person name="Chinwalla A."/>
            <person name="Mardis E.R."/>
            <person name="Wilson R.K."/>
        </authorList>
    </citation>
    <scope>NUCLEOTIDE SEQUENCE [LARGE SCALE GENOMIC DNA]</scope>
    <source>
        <strain evidence="1 2">YIT 11841</strain>
    </source>
</reference>
<accession>F3QPB5</accession>
<protein>
    <submittedName>
        <fullName evidence="1">Uncharacterized protein</fullName>
    </submittedName>
</protein>
<name>F3QPB5_9BACT</name>
<sequence>MPDTENLDLSHIPNKNLFSSSHINYYAYLCYYKGVLAWLGG</sequence>
<dbReference type="Proteomes" id="UP000005546">
    <property type="component" value="Unassembled WGS sequence"/>
</dbReference>
<organism evidence="1 2">
    <name type="scientific">Paraprevotella xylaniphila YIT 11841</name>
    <dbReference type="NCBI Taxonomy" id="762982"/>
    <lineage>
        <taxon>Bacteria</taxon>
        <taxon>Pseudomonadati</taxon>
        <taxon>Bacteroidota</taxon>
        <taxon>Bacteroidia</taxon>
        <taxon>Bacteroidales</taxon>
        <taxon>Prevotellaceae</taxon>
        <taxon>Paraprevotella</taxon>
    </lineage>
</organism>
<evidence type="ECO:0000313" key="2">
    <source>
        <dbReference type="Proteomes" id="UP000005546"/>
    </source>
</evidence>
<proteinExistence type="predicted"/>
<dbReference type="AlphaFoldDB" id="F3QPB5"/>
<evidence type="ECO:0000313" key="1">
    <source>
        <dbReference type="EMBL" id="EGG58109.1"/>
    </source>
</evidence>
<comment type="caution">
    <text evidence="1">The sequence shown here is derived from an EMBL/GenBank/DDBJ whole genome shotgun (WGS) entry which is preliminary data.</text>
</comment>
<keyword evidence="2" id="KW-1185">Reference proteome</keyword>
<dbReference type="EMBL" id="AFBR01000001">
    <property type="protein sequence ID" value="EGG58109.1"/>
    <property type="molecule type" value="Genomic_DNA"/>
</dbReference>